<name>A0ABW2KKN3_9ACTN</name>
<accession>A0ABW2KKN3</accession>
<dbReference type="SUPFAM" id="SSF56059">
    <property type="entry name" value="Glutathione synthetase ATP-binding domain-like"/>
    <property type="match status" value="1"/>
</dbReference>
<comment type="caution">
    <text evidence="3">The sequence shown here is derived from an EMBL/GenBank/DDBJ whole genome shotgun (WGS) entry which is preliminary data.</text>
</comment>
<evidence type="ECO:0000256" key="1">
    <source>
        <dbReference type="PROSITE-ProRule" id="PRU00409"/>
    </source>
</evidence>
<keyword evidence="1" id="KW-0547">Nucleotide-binding</keyword>
<proteinExistence type="predicted"/>
<organism evidence="3 4">
    <name type="scientific">Marinactinospora rubrisoli</name>
    <dbReference type="NCBI Taxonomy" id="2715399"/>
    <lineage>
        <taxon>Bacteria</taxon>
        <taxon>Bacillati</taxon>
        <taxon>Actinomycetota</taxon>
        <taxon>Actinomycetes</taxon>
        <taxon>Streptosporangiales</taxon>
        <taxon>Nocardiopsidaceae</taxon>
        <taxon>Marinactinospora</taxon>
    </lineage>
</organism>
<gene>
    <name evidence="3" type="ORF">ACFQRF_18595</name>
</gene>
<dbReference type="Proteomes" id="UP001596540">
    <property type="component" value="Unassembled WGS sequence"/>
</dbReference>
<keyword evidence="1" id="KW-0067">ATP-binding</keyword>
<dbReference type="EMBL" id="JBHTBH010000009">
    <property type="protein sequence ID" value="MFC7329745.1"/>
    <property type="molecule type" value="Genomic_DNA"/>
</dbReference>
<evidence type="ECO:0000259" key="2">
    <source>
        <dbReference type="PROSITE" id="PS50975"/>
    </source>
</evidence>
<evidence type="ECO:0000313" key="3">
    <source>
        <dbReference type="EMBL" id="MFC7329745.1"/>
    </source>
</evidence>
<protein>
    <recommendedName>
        <fullName evidence="2">ATP-grasp domain-containing protein</fullName>
    </recommendedName>
</protein>
<reference evidence="4" key="1">
    <citation type="journal article" date="2019" name="Int. J. Syst. Evol. Microbiol.">
        <title>The Global Catalogue of Microorganisms (GCM) 10K type strain sequencing project: providing services to taxonomists for standard genome sequencing and annotation.</title>
        <authorList>
            <consortium name="The Broad Institute Genomics Platform"/>
            <consortium name="The Broad Institute Genome Sequencing Center for Infectious Disease"/>
            <person name="Wu L."/>
            <person name="Ma J."/>
        </authorList>
    </citation>
    <scope>NUCLEOTIDE SEQUENCE [LARGE SCALE GENOMIC DNA]</scope>
    <source>
        <strain evidence="4">CGMCC 4.7382</strain>
    </source>
</reference>
<dbReference type="RefSeq" id="WP_379872399.1">
    <property type="nucleotide sequence ID" value="NZ_JBHTBH010000009.1"/>
</dbReference>
<dbReference type="Gene3D" id="3.30.470.20">
    <property type="entry name" value="ATP-grasp fold, B domain"/>
    <property type="match status" value="1"/>
</dbReference>
<dbReference type="PROSITE" id="PS50975">
    <property type="entry name" value="ATP_GRASP"/>
    <property type="match status" value="1"/>
</dbReference>
<evidence type="ECO:0000313" key="4">
    <source>
        <dbReference type="Proteomes" id="UP001596540"/>
    </source>
</evidence>
<dbReference type="InterPro" id="IPR011761">
    <property type="entry name" value="ATP-grasp"/>
</dbReference>
<keyword evidence="4" id="KW-1185">Reference proteome</keyword>
<sequence length="430" mass="45461">MAGGRVHFGTFDAERSWRPPDLAELPGAALRDPGAARSVDTMDELLAAFCSPGDLLVTRHPIADGIRDGLAALGIGFEHHRTGDADGETVERRLAAAPDTPRLFAGYDTLEPWAVRHDTELLTDRLGRGGELPRTAAVAEVNSKTWSNALVRELGLPGAGRIVRSTEELASAVAELDHEVVVKDPFGVSGKGTLEVTSPRVLAAVIRTLDRQADRGRRVELLVQRRFDGRRDFSANLHVARDGTWEWTGVQVMTNRGYRNHVVGPAPDDFTAFLRRGGYPDALAAVAGALTRAGYWGPAGVDSMLLTDGTVIPILEINARRSLGLVALTLDARAAEHGLRCHLSQADLKVPPGRGVADIVDGLRRAGALYECGRRPGALILGGSALASPGGRVHCALFCPPDEVAATHGRVLAAAEAAGMTPRGGGADAA</sequence>
<feature type="domain" description="ATP-grasp" evidence="2">
    <location>
        <begin position="148"/>
        <end position="348"/>
    </location>
</feature>